<reference evidence="2" key="1">
    <citation type="submission" date="2021-02" db="EMBL/GenBank/DDBJ databases">
        <authorList>
            <person name="Dougan E. K."/>
            <person name="Rhodes N."/>
            <person name="Thang M."/>
            <person name="Chan C."/>
        </authorList>
    </citation>
    <scope>NUCLEOTIDE SEQUENCE</scope>
</reference>
<accession>A0A813EDS3</accession>
<feature type="non-terminal residue" evidence="2">
    <location>
        <position position="1"/>
    </location>
</feature>
<dbReference type="AlphaFoldDB" id="A0A813EDS3"/>
<name>A0A813EDS3_POLGL</name>
<dbReference type="Proteomes" id="UP000654075">
    <property type="component" value="Unassembled WGS sequence"/>
</dbReference>
<protein>
    <submittedName>
        <fullName evidence="2">Uncharacterized protein</fullName>
    </submittedName>
</protein>
<evidence type="ECO:0000313" key="2">
    <source>
        <dbReference type="EMBL" id="CAE8600266.1"/>
    </source>
</evidence>
<comment type="caution">
    <text evidence="2">The sequence shown here is derived from an EMBL/GenBank/DDBJ whole genome shotgun (WGS) entry which is preliminary data.</text>
</comment>
<gene>
    <name evidence="2" type="ORF">PGLA1383_LOCUS18599</name>
    <name evidence="3" type="ORF">PGLA2088_LOCUS5066</name>
</gene>
<dbReference type="EMBL" id="CAJNNV010011987">
    <property type="protein sequence ID" value="CAE8600266.1"/>
    <property type="molecule type" value="Genomic_DNA"/>
</dbReference>
<dbReference type="EMBL" id="CAJNNW010004766">
    <property type="protein sequence ID" value="CAE8646734.1"/>
    <property type="molecule type" value="Genomic_DNA"/>
</dbReference>
<feature type="signal peptide" evidence="1">
    <location>
        <begin position="1"/>
        <end position="16"/>
    </location>
</feature>
<organism evidence="2 4">
    <name type="scientific">Polarella glacialis</name>
    <name type="common">Dinoflagellate</name>
    <dbReference type="NCBI Taxonomy" id="89957"/>
    <lineage>
        <taxon>Eukaryota</taxon>
        <taxon>Sar</taxon>
        <taxon>Alveolata</taxon>
        <taxon>Dinophyceae</taxon>
        <taxon>Suessiales</taxon>
        <taxon>Suessiaceae</taxon>
        <taxon>Polarella</taxon>
    </lineage>
</organism>
<dbReference type="Proteomes" id="UP000626109">
    <property type="component" value="Unassembled WGS sequence"/>
</dbReference>
<keyword evidence="1" id="KW-0732">Signal</keyword>
<evidence type="ECO:0000313" key="3">
    <source>
        <dbReference type="EMBL" id="CAE8646734.1"/>
    </source>
</evidence>
<proteinExistence type="predicted"/>
<keyword evidence="4" id="KW-1185">Reference proteome</keyword>
<feature type="chain" id="PRO_5036221889" evidence="1">
    <location>
        <begin position="17"/>
        <end position="123"/>
    </location>
</feature>
<evidence type="ECO:0000313" key="4">
    <source>
        <dbReference type="Proteomes" id="UP000654075"/>
    </source>
</evidence>
<feature type="non-terminal residue" evidence="2">
    <location>
        <position position="123"/>
    </location>
</feature>
<sequence>PLVVCVLFAVVHPIWGALGASGSSAWMVPVLSALSPWSVPLGGGVASPAAPLWDFLRRGPPPPGGQPLLWGAPAPLQLLRRHRTGPSEAAVRGDARARRRRGLAVLAASALTATVSSRRWCFR</sequence>
<evidence type="ECO:0000256" key="1">
    <source>
        <dbReference type="SAM" id="SignalP"/>
    </source>
</evidence>